<organism evidence="2 3">
    <name type="scientific">Apiospora saccharicola</name>
    <dbReference type="NCBI Taxonomy" id="335842"/>
    <lineage>
        <taxon>Eukaryota</taxon>
        <taxon>Fungi</taxon>
        <taxon>Dikarya</taxon>
        <taxon>Ascomycota</taxon>
        <taxon>Pezizomycotina</taxon>
        <taxon>Sordariomycetes</taxon>
        <taxon>Xylariomycetidae</taxon>
        <taxon>Amphisphaeriales</taxon>
        <taxon>Apiosporaceae</taxon>
        <taxon>Apiospora</taxon>
    </lineage>
</organism>
<keyword evidence="3" id="KW-1185">Reference proteome</keyword>
<keyword evidence="1" id="KW-0472">Membrane</keyword>
<gene>
    <name evidence="2" type="ORF">PG996_007467</name>
</gene>
<evidence type="ECO:0000313" key="2">
    <source>
        <dbReference type="EMBL" id="KAK8068355.1"/>
    </source>
</evidence>
<evidence type="ECO:0000256" key="1">
    <source>
        <dbReference type="SAM" id="Phobius"/>
    </source>
</evidence>
<evidence type="ECO:0000313" key="3">
    <source>
        <dbReference type="Proteomes" id="UP001446871"/>
    </source>
</evidence>
<feature type="transmembrane region" description="Helical" evidence="1">
    <location>
        <begin position="30"/>
        <end position="49"/>
    </location>
</feature>
<dbReference type="Gene3D" id="1.20.58.340">
    <property type="entry name" value="Magnesium transport protein CorA, transmembrane region"/>
    <property type="match status" value="1"/>
</dbReference>
<keyword evidence="1" id="KW-1133">Transmembrane helix</keyword>
<reference evidence="2 3" key="1">
    <citation type="submission" date="2023-01" db="EMBL/GenBank/DDBJ databases">
        <title>Analysis of 21 Apiospora genomes using comparative genomics revels a genus with tremendous synthesis potential of carbohydrate active enzymes and secondary metabolites.</title>
        <authorList>
            <person name="Sorensen T."/>
        </authorList>
    </citation>
    <scope>NUCLEOTIDE SEQUENCE [LARGE SCALE GENOMIC DNA]</scope>
    <source>
        <strain evidence="2 3">CBS 83171</strain>
    </source>
</reference>
<name>A0ABR1VAX4_9PEZI</name>
<accession>A0ABR1VAX4</accession>
<dbReference type="EMBL" id="JAQQWM010000004">
    <property type="protein sequence ID" value="KAK8068355.1"/>
    <property type="molecule type" value="Genomic_DNA"/>
</dbReference>
<keyword evidence="1" id="KW-0812">Transmembrane</keyword>
<proteinExistence type="predicted"/>
<comment type="caution">
    <text evidence="2">The sequence shown here is derived from an EMBL/GenBank/DDBJ whole genome shotgun (WGS) entry which is preliminary data.</text>
</comment>
<sequence length="82" mass="8373">MLSAVAQREAEYTTAIAIDTKRDSVAMRTIAVLGIVFLPGTFVATLFSVDMFDCGNNAVGGGADAASDGCTTAALGRLRVAS</sequence>
<dbReference type="Proteomes" id="UP001446871">
    <property type="component" value="Unassembled WGS sequence"/>
</dbReference>
<protein>
    <submittedName>
        <fullName evidence="2">Uncharacterized protein</fullName>
    </submittedName>
</protein>